<evidence type="ECO:0000313" key="8">
    <source>
        <dbReference type="Proteomes" id="UP000094065"/>
    </source>
</evidence>
<dbReference type="Proteomes" id="UP000094065">
    <property type="component" value="Unassembled WGS sequence"/>
</dbReference>
<sequence>MSHLLKYKEGCKAQNIDMATRVAEKLDKEMGVVQEDKGTDKQQSIAQFTKPQYSMADCLKAALDCLIALNLPITTVDRPDFRRLMLVCGNGQLQDGDIYPQTRATSMIEDCADIAIQELKALLKNAHAKKSITWDLWTSADCTSFVAVTVHWVTNKFKITSDLLEFKEVKSAHTGSNLAELLYQLVKEYDIAKSVERMDVGKLLAKIRQLIVKVRGSPNAGQYFQKCCVEANTRQLVLLPFCKTRWGSMCTVIERVLVLRPAINQFTSTSDTACNVPKAGPKRQMYCDFTISDCEYQVLGMLRKVMRPGVDIQQIFGAQDHPSIGLVMIELSKLLKTWEQMSESFNNSIIQPAIQAGIDSIKKYYKNAIIAGVPVFALCKSQGKGYMLTVLFLSIQSYTLLLRTSSPWFISVMKRTRSCLRLSKKRYGGPGRSRVETVQWQRLTTKQQFCRYRKIYTTTSTTSSPALPTIDMDLPAMSASEMKMHKMKMERKRRAEELARLEAGDPELTKLTDYFKTLEEEPVVLKGVNRHQFVSEWTLTWWYKKQMIYPVLSKMARDIWGVQASLVPCERMFSQAGLADTKRRQSMTLKHFGQLQRLQAHAKVVKEVATKRSA</sequence>
<evidence type="ECO:0000313" key="7">
    <source>
        <dbReference type="EMBL" id="ODN74658.1"/>
    </source>
</evidence>
<dbReference type="SUPFAM" id="SSF53098">
    <property type="entry name" value="Ribonuclease H-like"/>
    <property type="match status" value="1"/>
</dbReference>
<feature type="domain" description="HAT C-terminal dimerisation" evidence="6">
    <location>
        <begin position="539"/>
        <end position="591"/>
    </location>
</feature>
<comment type="caution">
    <text evidence="7">The sequence shown here is derived from an EMBL/GenBank/DDBJ whole genome shotgun (WGS) entry which is preliminary data.</text>
</comment>
<protein>
    <recommendedName>
        <fullName evidence="6">HAT C-terminal dimerisation domain-containing protein</fullName>
    </recommendedName>
</protein>
<dbReference type="EMBL" id="AWGJ01000011">
    <property type="protein sequence ID" value="ODN74658.1"/>
    <property type="molecule type" value="Genomic_DNA"/>
</dbReference>
<keyword evidence="5" id="KW-0539">Nucleus</keyword>
<accession>A0A1E3HE94</accession>
<dbReference type="PANTHER" id="PTHR46481:SF10">
    <property type="entry name" value="ZINC FINGER BED DOMAIN-CONTAINING PROTEIN 39"/>
    <property type="match status" value="1"/>
</dbReference>
<dbReference type="InterPro" id="IPR052035">
    <property type="entry name" value="ZnF_BED_domain_contain"/>
</dbReference>
<organism evidence="7 8">
    <name type="scientific">Cryptococcus amylolentus CBS 6039</name>
    <dbReference type="NCBI Taxonomy" id="1295533"/>
    <lineage>
        <taxon>Eukaryota</taxon>
        <taxon>Fungi</taxon>
        <taxon>Dikarya</taxon>
        <taxon>Basidiomycota</taxon>
        <taxon>Agaricomycotina</taxon>
        <taxon>Tremellomycetes</taxon>
        <taxon>Tremellales</taxon>
        <taxon>Cryptococcaceae</taxon>
        <taxon>Cryptococcus</taxon>
    </lineage>
</organism>
<evidence type="ECO:0000256" key="4">
    <source>
        <dbReference type="ARBA" id="ARBA00022833"/>
    </source>
</evidence>
<dbReference type="GO" id="GO:0046983">
    <property type="term" value="F:protein dimerization activity"/>
    <property type="evidence" value="ECO:0007669"/>
    <property type="project" value="InterPro"/>
</dbReference>
<evidence type="ECO:0000256" key="1">
    <source>
        <dbReference type="ARBA" id="ARBA00004123"/>
    </source>
</evidence>
<dbReference type="PANTHER" id="PTHR46481">
    <property type="entry name" value="ZINC FINGER BED DOMAIN-CONTAINING PROTEIN 4"/>
    <property type="match status" value="1"/>
</dbReference>
<comment type="subcellular location">
    <subcellularLocation>
        <location evidence="1">Nucleus</location>
    </subcellularLocation>
</comment>
<keyword evidence="3" id="KW-0863">Zinc-finger</keyword>
<proteinExistence type="predicted"/>
<dbReference type="OrthoDB" id="3058553at2759"/>
<evidence type="ECO:0000256" key="5">
    <source>
        <dbReference type="ARBA" id="ARBA00023242"/>
    </source>
</evidence>
<keyword evidence="8" id="KW-1185">Reference proteome</keyword>
<evidence type="ECO:0000256" key="2">
    <source>
        <dbReference type="ARBA" id="ARBA00022723"/>
    </source>
</evidence>
<dbReference type="AlphaFoldDB" id="A0A1E3HE94"/>
<gene>
    <name evidence="7" type="ORF">L202_06998</name>
</gene>
<dbReference type="GO" id="GO:0008270">
    <property type="term" value="F:zinc ion binding"/>
    <property type="evidence" value="ECO:0007669"/>
    <property type="project" value="UniProtKB-KW"/>
</dbReference>
<dbReference type="InterPro" id="IPR008906">
    <property type="entry name" value="HATC_C_dom"/>
</dbReference>
<dbReference type="RefSeq" id="XP_018990439.1">
    <property type="nucleotide sequence ID" value="XM_019141632.1"/>
</dbReference>
<evidence type="ECO:0000259" key="6">
    <source>
        <dbReference type="Pfam" id="PF05699"/>
    </source>
</evidence>
<keyword evidence="4" id="KW-0862">Zinc</keyword>
<reference evidence="7 8" key="1">
    <citation type="submission" date="2016-06" db="EMBL/GenBank/DDBJ databases">
        <title>Evolution of pathogenesis and genome organization in the Tremellales.</title>
        <authorList>
            <person name="Cuomo C."/>
            <person name="Litvintseva A."/>
            <person name="Heitman J."/>
            <person name="Chen Y."/>
            <person name="Sun S."/>
            <person name="Springer D."/>
            <person name="Dromer F."/>
            <person name="Young S."/>
            <person name="Zeng Q."/>
            <person name="Chapman S."/>
            <person name="Gujja S."/>
            <person name="Saif S."/>
            <person name="Birren B."/>
        </authorList>
    </citation>
    <scope>NUCLEOTIDE SEQUENCE [LARGE SCALE GENOMIC DNA]</scope>
    <source>
        <strain evidence="7 8">CBS 6039</strain>
    </source>
</reference>
<dbReference type="InterPro" id="IPR012337">
    <property type="entry name" value="RNaseH-like_sf"/>
</dbReference>
<dbReference type="GeneID" id="30158307"/>
<evidence type="ECO:0000256" key="3">
    <source>
        <dbReference type="ARBA" id="ARBA00022771"/>
    </source>
</evidence>
<dbReference type="GO" id="GO:0005634">
    <property type="term" value="C:nucleus"/>
    <property type="evidence" value="ECO:0007669"/>
    <property type="project" value="UniProtKB-SubCell"/>
</dbReference>
<dbReference type="Pfam" id="PF05699">
    <property type="entry name" value="Dimer_Tnp_hAT"/>
    <property type="match status" value="1"/>
</dbReference>
<keyword evidence="2" id="KW-0479">Metal-binding</keyword>
<name>A0A1E3HE94_9TREE</name>